<dbReference type="AlphaFoldDB" id="A0A087BKY4"/>
<dbReference type="eggNOG" id="COG0494">
    <property type="taxonomic scope" value="Bacteria"/>
</dbReference>
<dbReference type="OrthoDB" id="9806150at2"/>
<dbReference type="GO" id="GO:0019693">
    <property type="term" value="P:ribose phosphate metabolic process"/>
    <property type="evidence" value="ECO:0007669"/>
    <property type="project" value="TreeGrafter"/>
</dbReference>
<keyword evidence="2 4" id="KW-0378">Hydrolase</keyword>
<dbReference type="CDD" id="cd24161">
    <property type="entry name" value="NUDIX_ADPRase_Ndx2"/>
    <property type="match status" value="1"/>
</dbReference>
<evidence type="ECO:0000313" key="5">
    <source>
        <dbReference type="Proteomes" id="UP000029060"/>
    </source>
</evidence>
<dbReference type="Proteomes" id="UP000029060">
    <property type="component" value="Unassembled WGS sequence"/>
</dbReference>
<keyword evidence="5" id="KW-1185">Reference proteome</keyword>
<comment type="caution">
    <text evidence="4">The sequence shown here is derived from an EMBL/GenBank/DDBJ whole genome shotgun (WGS) entry which is preliminary data.</text>
</comment>
<comment type="cofactor">
    <cofactor evidence="1">
        <name>Mg(2+)</name>
        <dbReference type="ChEBI" id="CHEBI:18420"/>
    </cofactor>
</comment>
<dbReference type="PROSITE" id="PS51462">
    <property type="entry name" value="NUDIX"/>
    <property type="match status" value="1"/>
</dbReference>
<accession>A0A087BKY4</accession>
<dbReference type="Gene3D" id="3.90.79.10">
    <property type="entry name" value="Nucleoside Triphosphate Pyrophosphohydrolase"/>
    <property type="match status" value="1"/>
</dbReference>
<gene>
    <name evidence="4" type="ORF">BMERY_1208</name>
</gene>
<evidence type="ECO:0000313" key="4">
    <source>
        <dbReference type="EMBL" id="KFI71684.1"/>
    </source>
</evidence>
<evidence type="ECO:0000259" key="3">
    <source>
        <dbReference type="PROSITE" id="PS51462"/>
    </source>
</evidence>
<evidence type="ECO:0000256" key="1">
    <source>
        <dbReference type="ARBA" id="ARBA00001946"/>
    </source>
</evidence>
<protein>
    <submittedName>
        <fullName evidence="4">MutT family NTP pyrophosphatase</fullName>
        <ecNumber evidence="4">3.6.1.13</ecNumber>
    </submittedName>
</protein>
<reference evidence="4 5" key="1">
    <citation type="submission" date="2014-03" db="EMBL/GenBank/DDBJ databases">
        <title>Genomics of Bifidobacteria.</title>
        <authorList>
            <person name="Ventura M."/>
            <person name="Milani C."/>
            <person name="Lugli G.A."/>
        </authorList>
    </citation>
    <scope>NUCLEOTIDE SEQUENCE [LARGE SCALE GENOMIC DNA]</scope>
    <source>
        <strain evidence="4 5">LMG 11341</strain>
    </source>
</reference>
<dbReference type="SUPFAM" id="SSF55811">
    <property type="entry name" value="Nudix"/>
    <property type="match status" value="1"/>
</dbReference>
<dbReference type="EMBL" id="JGZC01000001">
    <property type="protein sequence ID" value="KFI71684.1"/>
    <property type="molecule type" value="Genomic_DNA"/>
</dbReference>
<organism evidence="4 5">
    <name type="scientific">Bifidobacterium merycicum</name>
    <dbReference type="NCBI Taxonomy" id="78345"/>
    <lineage>
        <taxon>Bacteria</taxon>
        <taxon>Bacillati</taxon>
        <taxon>Actinomycetota</taxon>
        <taxon>Actinomycetes</taxon>
        <taxon>Bifidobacteriales</taxon>
        <taxon>Bifidobacteriaceae</taxon>
        <taxon>Bifidobacterium</taxon>
    </lineage>
</organism>
<dbReference type="PANTHER" id="PTHR11839:SF18">
    <property type="entry name" value="NUDIX HYDROLASE DOMAIN-CONTAINING PROTEIN"/>
    <property type="match status" value="1"/>
</dbReference>
<name>A0A087BKY4_9BIFI</name>
<dbReference type="STRING" id="78345.BMERY_1208"/>
<evidence type="ECO:0000256" key="2">
    <source>
        <dbReference type="ARBA" id="ARBA00022801"/>
    </source>
</evidence>
<sequence length="204" mass="23019">MSNKTHRRFDPWRIAPVQEMSRKVILQTHCFNIDHVAFDSLAGKPFERDFIHVKHGDTVGVLAITNDGRIPLVEQYRLSTHRWTLEIPGGHGTSHTDRPMDIARRKLEEEAGFKAGKIQQFSRIMDMPGYSTQYTSLFYATDLTPTQISDFGPETPRPGLRLVTPEEAHQLVVNGTILDAKSLVALLSLHDGLLDHHDSPDSDN</sequence>
<dbReference type="InterPro" id="IPR000086">
    <property type="entry name" value="NUDIX_hydrolase_dom"/>
</dbReference>
<dbReference type="RefSeq" id="WP_033521717.1">
    <property type="nucleotide sequence ID" value="NZ_JGZC01000001.1"/>
</dbReference>
<dbReference type="Pfam" id="PF00293">
    <property type="entry name" value="NUDIX"/>
    <property type="match status" value="1"/>
</dbReference>
<dbReference type="InterPro" id="IPR015797">
    <property type="entry name" value="NUDIX_hydrolase-like_dom_sf"/>
</dbReference>
<dbReference type="GO" id="GO:0047631">
    <property type="term" value="F:ADP-ribose diphosphatase activity"/>
    <property type="evidence" value="ECO:0007669"/>
    <property type="project" value="UniProtKB-EC"/>
</dbReference>
<proteinExistence type="predicted"/>
<feature type="domain" description="Nudix hydrolase" evidence="3">
    <location>
        <begin position="54"/>
        <end position="185"/>
    </location>
</feature>
<dbReference type="GO" id="GO:0006753">
    <property type="term" value="P:nucleoside phosphate metabolic process"/>
    <property type="evidence" value="ECO:0007669"/>
    <property type="project" value="TreeGrafter"/>
</dbReference>
<dbReference type="PANTHER" id="PTHR11839">
    <property type="entry name" value="UDP/ADP-SUGAR PYROPHOSPHATASE"/>
    <property type="match status" value="1"/>
</dbReference>
<dbReference type="EC" id="3.6.1.13" evidence="4"/>